<dbReference type="Proteomes" id="UP000198406">
    <property type="component" value="Unassembled WGS sequence"/>
</dbReference>
<organism evidence="2 3">
    <name type="scientific">Fistulifera solaris</name>
    <name type="common">Oleaginous diatom</name>
    <dbReference type="NCBI Taxonomy" id="1519565"/>
    <lineage>
        <taxon>Eukaryota</taxon>
        <taxon>Sar</taxon>
        <taxon>Stramenopiles</taxon>
        <taxon>Ochrophyta</taxon>
        <taxon>Bacillariophyta</taxon>
        <taxon>Bacillariophyceae</taxon>
        <taxon>Bacillariophycidae</taxon>
        <taxon>Naviculales</taxon>
        <taxon>Naviculaceae</taxon>
        <taxon>Fistulifera</taxon>
    </lineage>
</organism>
<protein>
    <submittedName>
        <fullName evidence="2">Uncharacterized protein</fullName>
    </submittedName>
</protein>
<proteinExistence type="predicted"/>
<comment type="caution">
    <text evidence="2">The sequence shown here is derived from an EMBL/GenBank/DDBJ whole genome shotgun (WGS) entry which is preliminary data.</text>
</comment>
<dbReference type="AlphaFoldDB" id="A0A1Z5JM68"/>
<feature type="transmembrane region" description="Helical" evidence="1">
    <location>
        <begin position="47"/>
        <end position="68"/>
    </location>
</feature>
<evidence type="ECO:0000256" key="1">
    <source>
        <dbReference type="SAM" id="Phobius"/>
    </source>
</evidence>
<keyword evidence="1" id="KW-1133">Transmembrane helix</keyword>
<reference evidence="2 3" key="1">
    <citation type="journal article" date="2015" name="Plant Cell">
        <title>Oil accumulation by the oleaginous diatom Fistulifera solaris as revealed by the genome and transcriptome.</title>
        <authorList>
            <person name="Tanaka T."/>
            <person name="Maeda Y."/>
            <person name="Veluchamy A."/>
            <person name="Tanaka M."/>
            <person name="Abida H."/>
            <person name="Marechal E."/>
            <person name="Bowler C."/>
            <person name="Muto M."/>
            <person name="Sunaga Y."/>
            <person name="Tanaka M."/>
            <person name="Yoshino T."/>
            <person name="Taniguchi T."/>
            <person name="Fukuda Y."/>
            <person name="Nemoto M."/>
            <person name="Matsumoto M."/>
            <person name="Wong P.S."/>
            <person name="Aburatani S."/>
            <person name="Fujibuchi W."/>
        </authorList>
    </citation>
    <scope>NUCLEOTIDE SEQUENCE [LARGE SCALE GENOMIC DNA]</scope>
    <source>
        <strain evidence="2 3">JPCC DA0580</strain>
    </source>
</reference>
<keyword evidence="1" id="KW-0472">Membrane</keyword>
<dbReference type="InParanoid" id="A0A1Z5JM68"/>
<keyword evidence="1" id="KW-0812">Transmembrane</keyword>
<feature type="transmembrane region" description="Helical" evidence="1">
    <location>
        <begin position="74"/>
        <end position="96"/>
    </location>
</feature>
<name>A0A1Z5JM68_FISSO</name>
<accession>A0A1Z5JM68</accession>
<gene>
    <name evidence="2" type="ORF">FisN_12Lh200</name>
</gene>
<sequence length="549" mass="61941">MLNPQLQFHLDTFSSADDGHHKEIGKNNTPDSTFVESNVKPFDALHFGNICHGYATLIIAFGAGLLAQPTALCFKVLLIGSCFAITMMTMAAIKVVRKRMTARQQLMYQEARKDMSRRLCSIGAPPLELGTARIIPSCQHLHRLNYLTRQFAEWMHTVDHVLNFLQASTSIQLGLGSSSRSVSRMELAFLRKQSVSYSSLFALRTRLQETMMRINSLLLEICEQEVPENDETSVVTLVALKRLRRESASLVTRMLNHCFTSSQSESTLERIHSLRSVVSEANAYFSAIVDPTVSLNGDDSEIMRHIHFMLSDVQGLQTCLRACYETISSGSDACDWQVFWNEATAFLEKIQIGFQTLSIPSAAVRDDASELNSAHPMNEKVDSNIHNTNNQQEVFTVDESNHPVTVREHNGDETKTNKVMIFSGRGDVKLKTKPGTPSRVDADRRDDRCRYHDYELKLLAELQKHLNALPKQIEENVCKEIVNEFAEDGEGANPLVKVPTETDEANDDIFSRRARNWNFLTELANNLPCRSSSDDLDEFVAKDREHCYT</sequence>
<evidence type="ECO:0000313" key="2">
    <source>
        <dbReference type="EMBL" id="GAX15105.1"/>
    </source>
</evidence>
<dbReference type="EMBL" id="BDSP01000087">
    <property type="protein sequence ID" value="GAX15105.1"/>
    <property type="molecule type" value="Genomic_DNA"/>
</dbReference>
<keyword evidence="3" id="KW-1185">Reference proteome</keyword>
<evidence type="ECO:0000313" key="3">
    <source>
        <dbReference type="Proteomes" id="UP000198406"/>
    </source>
</evidence>